<dbReference type="InterPro" id="IPR042277">
    <property type="entry name" value="IST1-like"/>
</dbReference>
<dbReference type="Gene3D" id="1.20.1260.60">
    <property type="entry name" value="Vacuolar protein sorting-associated protein Ist1"/>
    <property type="match status" value="1"/>
</dbReference>
<feature type="region of interest" description="Disordered" evidence="2">
    <location>
        <begin position="295"/>
        <end position="343"/>
    </location>
</feature>
<feature type="compositionally biased region" description="Pro residues" evidence="2">
    <location>
        <begin position="299"/>
        <end position="309"/>
    </location>
</feature>
<evidence type="ECO:0008006" key="4">
    <source>
        <dbReference type="Google" id="ProtNLM"/>
    </source>
</evidence>
<sequence length="343" mass="37462">MVSWFFNSNKLKPNLKMAVHRLQISANKKLAQNKLTRRQIATLLSESPPKEEKAKIRAEALVREEWTLEAYDILELQCDIIGERIRLIESSKECPEDLVSTIATVIWASSVIDVPELKEVRKQFRLKYGGKFEEAALSDSSGLVNSRVKKKLGVHPPSAGIVLTYLNEVCREYSVEWESISTLPTENEEAERRGDKIEVSQWPGSTEMAKPTAPPTGYSVPEVGADSDIYVPPIPVGGMHVVKAENILLVKPAPEKYESGSGSGGPPGEGNMPVVSAAPVAKTVGLTDAEDCLHIPEAPTVPVPPPPENPSFIGAPDDTQGNGEPSKNSEYDDLAARFSKLKR</sequence>
<evidence type="ECO:0000256" key="2">
    <source>
        <dbReference type="SAM" id="MobiDB-lite"/>
    </source>
</evidence>
<gene>
    <name evidence="3" type="ORF">CHYS00102_LOCUS31377</name>
</gene>
<accession>A0A7S1C0S0</accession>
<dbReference type="Pfam" id="PF03398">
    <property type="entry name" value="Ist1"/>
    <property type="match status" value="1"/>
</dbReference>
<name>A0A7S1C0S0_9STRA</name>
<dbReference type="GO" id="GO:0015031">
    <property type="term" value="P:protein transport"/>
    <property type="evidence" value="ECO:0007669"/>
    <property type="project" value="InterPro"/>
</dbReference>
<dbReference type="PANTHER" id="PTHR12161:SF5">
    <property type="entry name" value="IST1 HOMOLOG"/>
    <property type="match status" value="1"/>
</dbReference>
<feature type="region of interest" description="Disordered" evidence="2">
    <location>
        <begin position="255"/>
        <end position="274"/>
    </location>
</feature>
<dbReference type="AlphaFoldDB" id="A0A7S1C0S0"/>
<dbReference type="EMBL" id="HBFR01042890">
    <property type="protein sequence ID" value="CAD8904157.1"/>
    <property type="molecule type" value="Transcribed_RNA"/>
</dbReference>
<reference evidence="3" key="1">
    <citation type="submission" date="2021-01" db="EMBL/GenBank/DDBJ databases">
        <authorList>
            <person name="Corre E."/>
            <person name="Pelletier E."/>
            <person name="Niang G."/>
            <person name="Scheremetjew M."/>
            <person name="Finn R."/>
            <person name="Kale V."/>
            <person name="Holt S."/>
            <person name="Cochrane G."/>
            <person name="Meng A."/>
            <person name="Brown T."/>
            <person name="Cohen L."/>
        </authorList>
    </citation>
    <scope>NUCLEOTIDE SEQUENCE</scope>
    <source>
        <strain evidence="3">308</strain>
    </source>
</reference>
<dbReference type="PANTHER" id="PTHR12161">
    <property type="entry name" value="IST1 FAMILY MEMBER"/>
    <property type="match status" value="1"/>
</dbReference>
<organism evidence="3">
    <name type="scientific">Corethron hystrix</name>
    <dbReference type="NCBI Taxonomy" id="216773"/>
    <lineage>
        <taxon>Eukaryota</taxon>
        <taxon>Sar</taxon>
        <taxon>Stramenopiles</taxon>
        <taxon>Ochrophyta</taxon>
        <taxon>Bacillariophyta</taxon>
        <taxon>Coscinodiscophyceae</taxon>
        <taxon>Corethrophycidae</taxon>
        <taxon>Corethrales</taxon>
        <taxon>Corethraceae</taxon>
        <taxon>Corethron</taxon>
    </lineage>
</organism>
<proteinExistence type="inferred from homology"/>
<evidence type="ECO:0000313" key="3">
    <source>
        <dbReference type="EMBL" id="CAD8904157.1"/>
    </source>
</evidence>
<feature type="compositionally biased region" description="Polar residues" evidence="2">
    <location>
        <begin position="319"/>
        <end position="328"/>
    </location>
</feature>
<evidence type="ECO:0000256" key="1">
    <source>
        <dbReference type="ARBA" id="ARBA00005536"/>
    </source>
</evidence>
<dbReference type="InterPro" id="IPR005061">
    <property type="entry name" value="Ist1"/>
</dbReference>
<protein>
    <recommendedName>
        <fullName evidence="4">IST1 homolog</fullName>
    </recommendedName>
</protein>
<comment type="similarity">
    <text evidence="1">Belongs to the IST1 family.</text>
</comment>
<dbReference type="FunFam" id="1.20.1260.60:FF:000002">
    <property type="entry name" value="Vacuolar protein sorting-associated protein IST1"/>
    <property type="match status" value="1"/>
</dbReference>